<protein>
    <submittedName>
        <fullName evidence="2">Uncharacterized protein</fullName>
    </submittedName>
</protein>
<dbReference type="EMBL" id="CWQY01000147">
    <property type="protein sequence ID" value="CSD54473.1"/>
    <property type="molecule type" value="Genomic_DNA"/>
</dbReference>
<evidence type="ECO:0000313" key="3">
    <source>
        <dbReference type="Proteomes" id="UP000041770"/>
    </source>
</evidence>
<name>A0A656AZB5_VIBCL</name>
<dbReference type="Proteomes" id="UP000041770">
    <property type="component" value="Unassembled WGS sequence"/>
</dbReference>
<evidence type="ECO:0000256" key="1">
    <source>
        <dbReference type="SAM" id="Phobius"/>
    </source>
</evidence>
<keyword evidence="1" id="KW-1133">Transmembrane helix</keyword>
<evidence type="ECO:0000313" key="2">
    <source>
        <dbReference type="EMBL" id="CSD54473.1"/>
    </source>
</evidence>
<accession>A0A656AZB5</accession>
<organism evidence="2 3">
    <name type="scientific">Vibrio cholerae</name>
    <dbReference type="NCBI Taxonomy" id="666"/>
    <lineage>
        <taxon>Bacteria</taxon>
        <taxon>Pseudomonadati</taxon>
        <taxon>Pseudomonadota</taxon>
        <taxon>Gammaproteobacteria</taxon>
        <taxon>Vibrionales</taxon>
        <taxon>Vibrionaceae</taxon>
        <taxon>Vibrio</taxon>
    </lineage>
</organism>
<keyword evidence="1" id="KW-0812">Transmembrane</keyword>
<reference evidence="2 3" key="1">
    <citation type="submission" date="2015-07" db="EMBL/GenBank/DDBJ databases">
        <authorList>
            <consortium name="Pathogen Informatics"/>
        </authorList>
    </citation>
    <scope>NUCLEOTIDE SEQUENCE [LARGE SCALE GENOMIC DNA]</scope>
    <source>
        <strain evidence="2 3">A316</strain>
    </source>
</reference>
<proteinExistence type="predicted"/>
<keyword evidence="1" id="KW-0472">Membrane</keyword>
<feature type="transmembrane region" description="Helical" evidence="1">
    <location>
        <begin position="36"/>
        <end position="58"/>
    </location>
</feature>
<sequence>MPLYGFHFVRNTVFVPGLKPVAISHSVSWRVSLNSNITTCILGVFLLISLLAICVFLLTKNGWTIYTKQN</sequence>
<dbReference type="AlphaFoldDB" id="A0A656AZB5"/>
<gene>
    <name evidence="2" type="ORF">ERS013200_04362</name>
</gene>